<dbReference type="Proteomes" id="UP000295344">
    <property type="component" value="Unassembled WGS sequence"/>
</dbReference>
<proteinExistence type="predicted"/>
<comment type="caution">
    <text evidence="2">The sequence shown here is derived from an EMBL/GenBank/DDBJ whole genome shotgun (WGS) entry which is preliminary data.</text>
</comment>
<dbReference type="AlphaFoldDB" id="A0A4R7FRB1"/>
<keyword evidence="1" id="KW-0812">Transmembrane</keyword>
<organism evidence="2 3">
    <name type="scientific">Amnibacterium kyonggiense</name>
    <dbReference type="NCBI Taxonomy" id="595671"/>
    <lineage>
        <taxon>Bacteria</taxon>
        <taxon>Bacillati</taxon>
        <taxon>Actinomycetota</taxon>
        <taxon>Actinomycetes</taxon>
        <taxon>Micrococcales</taxon>
        <taxon>Microbacteriaceae</taxon>
        <taxon>Amnibacterium</taxon>
    </lineage>
</organism>
<keyword evidence="1" id="KW-0472">Membrane</keyword>
<reference evidence="2 3" key="1">
    <citation type="submission" date="2019-03" db="EMBL/GenBank/DDBJ databases">
        <title>Genomic Encyclopedia of Archaeal and Bacterial Type Strains, Phase II (KMG-II): from individual species to whole genera.</title>
        <authorList>
            <person name="Goeker M."/>
        </authorList>
    </citation>
    <scope>NUCLEOTIDE SEQUENCE [LARGE SCALE GENOMIC DNA]</scope>
    <source>
        <strain evidence="2 3">DSM 24782</strain>
    </source>
</reference>
<accession>A0A4R7FRB1</accession>
<evidence type="ECO:0000256" key="1">
    <source>
        <dbReference type="SAM" id="Phobius"/>
    </source>
</evidence>
<evidence type="ECO:0000313" key="2">
    <source>
        <dbReference type="EMBL" id="TDS80341.1"/>
    </source>
</evidence>
<name>A0A4R7FRB1_9MICO</name>
<protein>
    <submittedName>
        <fullName evidence="2">Uncharacterized protein</fullName>
    </submittedName>
</protein>
<gene>
    <name evidence="2" type="ORF">CLV52_0898</name>
</gene>
<keyword evidence="3" id="KW-1185">Reference proteome</keyword>
<feature type="transmembrane region" description="Helical" evidence="1">
    <location>
        <begin position="124"/>
        <end position="145"/>
    </location>
</feature>
<dbReference type="EMBL" id="SOAM01000001">
    <property type="protein sequence ID" value="TDS80341.1"/>
    <property type="molecule type" value="Genomic_DNA"/>
</dbReference>
<keyword evidence="1" id="KW-1133">Transmembrane helix</keyword>
<evidence type="ECO:0000313" key="3">
    <source>
        <dbReference type="Proteomes" id="UP000295344"/>
    </source>
</evidence>
<sequence length="284" mass="30331">MPPSGDEADRLDRERFIQAYVGPHDPEDVLRWLTDPAAPGVRGATSPLLQLGRARRALYRPDPTPADRDAAAAAERRYAAHLSAVAMAADASRDVRIPPPVATNPAPTTPPAHARWRTGTERGAARAVVLLVAVALVAGLIGYSARPRATIDLSTSGQVQRLIVDSAGRLAAEDYLRLYPEALPAEWRDASLISHRRLRRAATLELPGRHGTLLLVYVACGPADGRFHWSLSGSSFTSGTIHNGRCGGLRGSVVALIDRSSVSRRPLAVSVDGNSPFSVTALVR</sequence>